<evidence type="ECO:0000256" key="9">
    <source>
        <dbReference type="ARBA" id="ARBA00044542"/>
    </source>
</evidence>
<name>A0ABN8QFD6_9CNID</name>
<feature type="domain" description="Helicase C-terminal" evidence="11">
    <location>
        <begin position="85"/>
        <end position="228"/>
    </location>
</feature>
<accession>A0ABN8QFD6</accession>
<comment type="similarity">
    <text evidence="1">Belongs to the helicase family. RecQ subfamily.</text>
</comment>
<evidence type="ECO:0000256" key="3">
    <source>
        <dbReference type="ARBA" id="ARBA00022840"/>
    </source>
</evidence>
<evidence type="ECO:0000256" key="2">
    <source>
        <dbReference type="ARBA" id="ARBA00022741"/>
    </source>
</evidence>
<dbReference type="SUPFAM" id="SSF52540">
    <property type="entry name" value="P-loop containing nucleoside triphosphate hydrolases"/>
    <property type="match status" value="1"/>
</dbReference>
<dbReference type="Pfam" id="PF00271">
    <property type="entry name" value="Helicase_C"/>
    <property type="match status" value="1"/>
</dbReference>
<keyword evidence="4" id="KW-0238">DNA-binding</keyword>
<dbReference type="SMART" id="SM00490">
    <property type="entry name" value="HELICc"/>
    <property type="match status" value="1"/>
</dbReference>
<evidence type="ECO:0000256" key="5">
    <source>
        <dbReference type="ARBA" id="ARBA00023235"/>
    </source>
</evidence>
<evidence type="ECO:0000256" key="8">
    <source>
        <dbReference type="ARBA" id="ARBA00034808"/>
    </source>
</evidence>
<evidence type="ECO:0000256" key="6">
    <source>
        <dbReference type="ARBA" id="ARBA00023242"/>
    </source>
</evidence>
<dbReference type="Proteomes" id="UP001159405">
    <property type="component" value="Unassembled WGS sequence"/>
</dbReference>
<evidence type="ECO:0000256" key="1">
    <source>
        <dbReference type="ARBA" id="ARBA00005446"/>
    </source>
</evidence>
<organism evidence="12 13">
    <name type="scientific">Porites lobata</name>
    <dbReference type="NCBI Taxonomy" id="104759"/>
    <lineage>
        <taxon>Eukaryota</taxon>
        <taxon>Metazoa</taxon>
        <taxon>Cnidaria</taxon>
        <taxon>Anthozoa</taxon>
        <taxon>Hexacorallia</taxon>
        <taxon>Scleractinia</taxon>
        <taxon>Fungiina</taxon>
        <taxon>Poritidae</taxon>
        <taxon>Porites</taxon>
    </lineage>
</organism>
<evidence type="ECO:0000256" key="7">
    <source>
        <dbReference type="ARBA" id="ARBA00034617"/>
    </source>
</evidence>
<protein>
    <recommendedName>
        <fullName evidence="8">DNA 3'-5' helicase</fullName>
        <ecNumber evidence="8">5.6.2.4</ecNumber>
    </recommendedName>
    <alternativeName>
        <fullName evidence="9">DNA 3'-5' helicase BLM</fullName>
    </alternativeName>
</protein>
<keyword evidence="5" id="KW-0413">Isomerase</keyword>
<evidence type="ECO:0000313" key="13">
    <source>
        <dbReference type="Proteomes" id="UP001159405"/>
    </source>
</evidence>
<comment type="catalytic activity">
    <reaction evidence="7">
        <text>Couples ATP hydrolysis with the unwinding of duplex DNA by translocating in the 3'-5' direction.</text>
        <dbReference type="EC" id="5.6.2.4"/>
    </reaction>
</comment>
<dbReference type="Pfam" id="PF00270">
    <property type="entry name" value="DEAD"/>
    <property type="match status" value="1"/>
</dbReference>
<dbReference type="Gene3D" id="3.40.50.300">
    <property type="entry name" value="P-loop containing nucleotide triphosphate hydrolases"/>
    <property type="match status" value="1"/>
</dbReference>
<dbReference type="InterPro" id="IPR011545">
    <property type="entry name" value="DEAD/DEAH_box_helicase_dom"/>
</dbReference>
<evidence type="ECO:0000259" key="11">
    <source>
        <dbReference type="PROSITE" id="PS51194"/>
    </source>
</evidence>
<feature type="non-terminal residue" evidence="12">
    <location>
        <position position="228"/>
    </location>
</feature>
<keyword evidence="2" id="KW-0547">Nucleotide-binding</keyword>
<dbReference type="InterPro" id="IPR014001">
    <property type="entry name" value="Helicase_ATP-bd"/>
</dbReference>
<proteinExistence type="inferred from homology"/>
<keyword evidence="13" id="KW-1185">Reference proteome</keyword>
<feature type="non-terminal residue" evidence="12">
    <location>
        <position position="1"/>
    </location>
</feature>
<feature type="domain" description="Helicase ATP-binding" evidence="10">
    <location>
        <begin position="13"/>
        <end position="155"/>
    </location>
</feature>
<comment type="caution">
    <text evidence="12">The sequence shown here is derived from an EMBL/GenBank/DDBJ whole genome shotgun (WGS) entry which is preliminary data.</text>
</comment>
<keyword evidence="3" id="KW-0067">ATP-binding</keyword>
<dbReference type="PROSITE" id="PS51192">
    <property type="entry name" value="HELICASE_ATP_BIND_1"/>
    <property type="match status" value="1"/>
</dbReference>
<dbReference type="PROSITE" id="PS51194">
    <property type="entry name" value="HELICASE_CTER"/>
    <property type="match status" value="1"/>
</dbReference>
<dbReference type="EMBL" id="CALNXK010000119">
    <property type="protein sequence ID" value="CAH3161221.1"/>
    <property type="molecule type" value="Genomic_DNA"/>
</dbReference>
<dbReference type="SMART" id="SM00487">
    <property type="entry name" value="DEXDc"/>
    <property type="match status" value="1"/>
</dbReference>
<evidence type="ECO:0000259" key="10">
    <source>
        <dbReference type="PROSITE" id="PS51192"/>
    </source>
</evidence>
<dbReference type="InterPro" id="IPR027417">
    <property type="entry name" value="P-loop_NTPase"/>
</dbReference>
<dbReference type="PANTHER" id="PTHR13710">
    <property type="entry name" value="DNA HELICASE RECQ FAMILY MEMBER"/>
    <property type="match status" value="1"/>
</dbReference>
<dbReference type="PANTHER" id="PTHR13710:SF153">
    <property type="entry name" value="RECQ-LIKE DNA HELICASE BLM"/>
    <property type="match status" value="1"/>
</dbReference>
<evidence type="ECO:0000313" key="12">
    <source>
        <dbReference type="EMBL" id="CAH3161221.1"/>
    </source>
</evidence>
<keyword evidence="6" id="KW-0539">Nucleus</keyword>
<gene>
    <name evidence="12" type="ORF">PLOB_00004365</name>
</gene>
<reference evidence="12 13" key="1">
    <citation type="submission" date="2022-05" db="EMBL/GenBank/DDBJ databases">
        <authorList>
            <consortium name="Genoscope - CEA"/>
            <person name="William W."/>
        </authorList>
    </citation>
    <scope>NUCLEOTIDE SEQUENCE [LARGE SCALE GENOMIC DNA]</scope>
</reference>
<evidence type="ECO:0000256" key="4">
    <source>
        <dbReference type="ARBA" id="ARBA00023125"/>
    </source>
</evidence>
<dbReference type="EC" id="5.6.2.4" evidence="8"/>
<dbReference type="InterPro" id="IPR001650">
    <property type="entry name" value="Helicase_C-like"/>
</dbReference>
<sequence>FEKLSKHQEEAIRQVVELKVDVYVNLPTGYGKSVVFQALPTVFASLDKCEKNIVIVISPLINLMKDQVSRLSSLGVSAISLSDISSAAEIKKVESGEFSIVYGSPESWLGDIRWRRINQRVVLEMLHSCSPKSNKDLILESFQCDEGHIRILVATIAFGMGVDCKKVYRTIHFGPAKNVESYLQESGRAGRDGSQCTAYLLYQGMQLIHVDQDTKSYIKSNGCRRKQL</sequence>